<dbReference type="Proteomes" id="UP000198607">
    <property type="component" value="Unassembled WGS sequence"/>
</dbReference>
<sequence>MSDTLDVLDRTNSLIRRRRTFIAAKPAATPSTPQTASPIPEDEDIPTLTDVVSPEAAISEPRSERLDETQVTLLASEIAHAFGEQLAKSLPTLIEAALLQTGKELGSGVSTVMENALRDFLSRRRQLHLPLDEQAEDDHRQNRPPAS</sequence>
<dbReference type="RefSeq" id="WP_091935470.1">
    <property type="nucleotide sequence ID" value="NZ_FNCY01000003.1"/>
</dbReference>
<protein>
    <submittedName>
        <fullName evidence="2">Uncharacterized protein</fullName>
    </submittedName>
</protein>
<accession>A0A1G7ZTD7</accession>
<dbReference type="AlphaFoldDB" id="A0A1G7ZTD7"/>
<gene>
    <name evidence="2" type="ORF">SAMN05660652_01274</name>
</gene>
<dbReference type="STRING" id="83767.SAMN05660652_01274"/>
<evidence type="ECO:0000313" key="3">
    <source>
        <dbReference type="Proteomes" id="UP000198607"/>
    </source>
</evidence>
<name>A0A1G7ZTD7_9RHOO</name>
<reference evidence="2 3" key="1">
    <citation type="submission" date="2016-10" db="EMBL/GenBank/DDBJ databases">
        <authorList>
            <person name="de Groot N.N."/>
        </authorList>
    </citation>
    <scope>NUCLEOTIDE SEQUENCE [LARGE SCALE GENOMIC DNA]</scope>
    <source>
        <strain evidence="2 3">DSM 5885</strain>
    </source>
</reference>
<dbReference type="OrthoDB" id="9958501at2"/>
<proteinExistence type="predicted"/>
<keyword evidence="3" id="KW-1185">Reference proteome</keyword>
<organism evidence="2 3">
    <name type="scientific">Propionivibrio dicarboxylicus</name>
    <dbReference type="NCBI Taxonomy" id="83767"/>
    <lineage>
        <taxon>Bacteria</taxon>
        <taxon>Pseudomonadati</taxon>
        <taxon>Pseudomonadota</taxon>
        <taxon>Betaproteobacteria</taxon>
        <taxon>Rhodocyclales</taxon>
        <taxon>Rhodocyclaceae</taxon>
        <taxon>Propionivibrio</taxon>
    </lineage>
</organism>
<evidence type="ECO:0000256" key="1">
    <source>
        <dbReference type="SAM" id="MobiDB-lite"/>
    </source>
</evidence>
<feature type="region of interest" description="Disordered" evidence="1">
    <location>
        <begin position="26"/>
        <end position="47"/>
    </location>
</feature>
<evidence type="ECO:0000313" key="2">
    <source>
        <dbReference type="EMBL" id="SDH11921.1"/>
    </source>
</evidence>
<dbReference type="EMBL" id="FNCY01000003">
    <property type="protein sequence ID" value="SDH11921.1"/>
    <property type="molecule type" value="Genomic_DNA"/>
</dbReference>